<organism evidence="2 3">
    <name type="scientific">Luteolibacter yonseiensis</name>
    <dbReference type="NCBI Taxonomy" id="1144680"/>
    <lineage>
        <taxon>Bacteria</taxon>
        <taxon>Pseudomonadati</taxon>
        <taxon>Verrucomicrobiota</taxon>
        <taxon>Verrucomicrobiia</taxon>
        <taxon>Verrucomicrobiales</taxon>
        <taxon>Verrucomicrobiaceae</taxon>
        <taxon>Luteolibacter</taxon>
    </lineage>
</organism>
<dbReference type="AlphaFoldDB" id="A0A934R506"/>
<feature type="region of interest" description="Disordered" evidence="1">
    <location>
        <begin position="329"/>
        <end position="363"/>
    </location>
</feature>
<evidence type="ECO:0000313" key="2">
    <source>
        <dbReference type="EMBL" id="MBK1817077.1"/>
    </source>
</evidence>
<dbReference type="Proteomes" id="UP000600139">
    <property type="component" value="Unassembled WGS sequence"/>
</dbReference>
<dbReference type="RefSeq" id="WP_200351997.1">
    <property type="nucleotide sequence ID" value="NZ_BAABHZ010000006.1"/>
</dbReference>
<name>A0A934R506_9BACT</name>
<protein>
    <submittedName>
        <fullName evidence="2">Uncharacterized protein</fullName>
    </submittedName>
</protein>
<gene>
    <name evidence="2" type="ORF">JIN84_15745</name>
</gene>
<keyword evidence="3" id="KW-1185">Reference proteome</keyword>
<evidence type="ECO:0000313" key="3">
    <source>
        <dbReference type="Proteomes" id="UP000600139"/>
    </source>
</evidence>
<comment type="caution">
    <text evidence="2">The sequence shown here is derived from an EMBL/GenBank/DDBJ whole genome shotgun (WGS) entry which is preliminary data.</text>
</comment>
<evidence type="ECO:0000256" key="1">
    <source>
        <dbReference type="SAM" id="MobiDB-lite"/>
    </source>
</evidence>
<accession>A0A934R506</accession>
<dbReference type="EMBL" id="JAENIK010000011">
    <property type="protein sequence ID" value="MBK1817077.1"/>
    <property type="molecule type" value="Genomic_DNA"/>
</dbReference>
<proteinExistence type="predicted"/>
<reference evidence="2" key="1">
    <citation type="submission" date="2021-01" db="EMBL/GenBank/DDBJ databases">
        <title>Modified the classification status of verrucomicrobia.</title>
        <authorList>
            <person name="Feng X."/>
        </authorList>
    </citation>
    <scope>NUCLEOTIDE SEQUENCE</scope>
    <source>
        <strain evidence="2">JCM 18052</strain>
    </source>
</reference>
<sequence>MPQNTKKRNFVRWSFCLALIAMVAFMAWEVINGFSPAVFLSNLRFSQYDSKIRFWGKVMDSDGYPLEGVYVKAVAITYRIKKTPEGDVWDYPVVETRTKSDGSFVLDGMAGFVLKIEKMSKQGYVLPRATQISTTYPGGSNREYRFKSMDPHEPVFSSDPSKPVEFRLWKLKKPEPLSIGRAVLSIRVGEPARYFSLVSRNYPEQAIGRFKPDVKISISRIGEVRPPRWEVKIEGYDEDCGVMKADPKDPFMFTAPEEGYQQSITYEYGPDCVNEFTGLPGFPVRFFARSKNKYWHAAVDSVFQSPVDNEESPQIDIWTNLNKSRNLEHDAVRPLPDPPLGVPEDYGLKSLPVSGAPNYREGR</sequence>